<evidence type="ECO:0000256" key="6">
    <source>
        <dbReference type="SAM" id="MobiDB-lite"/>
    </source>
</evidence>
<dbReference type="Pfam" id="PF04650">
    <property type="entry name" value="YSIRK_signal"/>
    <property type="match status" value="1"/>
</dbReference>
<feature type="region of interest" description="Disordered" evidence="6">
    <location>
        <begin position="54"/>
        <end position="293"/>
    </location>
</feature>
<evidence type="ECO:0000256" key="3">
    <source>
        <dbReference type="ARBA" id="ARBA00022525"/>
    </source>
</evidence>
<feature type="domain" description="Gram-positive cocci surface proteins LPxTG" evidence="8">
    <location>
        <begin position="282"/>
        <end position="316"/>
    </location>
</feature>
<dbReference type="NCBIfam" id="TIGR01167">
    <property type="entry name" value="LPXTG_anchor"/>
    <property type="match status" value="1"/>
</dbReference>
<feature type="chain" id="PRO_5014345768" description="Gram-positive cocci surface proteins LPxTG domain-containing protein" evidence="7">
    <location>
        <begin position="41"/>
        <end position="316"/>
    </location>
</feature>
<keyword evidence="10" id="KW-1185">Reference proteome</keyword>
<dbReference type="Proteomes" id="UP000242712">
    <property type="component" value="Unassembled WGS sequence"/>
</dbReference>
<evidence type="ECO:0000256" key="2">
    <source>
        <dbReference type="ARBA" id="ARBA00022512"/>
    </source>
</evidence>
<dbReference type="InterPro" id="IPR019931">
    <property type="entry name" value="LPXTG_anchor"/>
</dbReference>
<dbReference type="RefSeq" id="WP_103371572.1">
    <property type="nucleotide sequence ID" value="NZ_PPPX01000001.1"/>
</dbReference>
<gene>
    <name evidence="9" type="ORF">CD039_00370</name>
</gene>
<organism evidence="9 10">
    <name type="scientific">Staphylococcus argensis</name>
    <dbReference type="NCBI Taxonomy" id="1607738"/>
    <lineage>
        <taxon>Bacteria</taxon>
        <taxon>Bacillati</taxon>
        <taxon>Bacillota</taxon>
        <taxon>Bacilli</taxon>
        <taxon>Bacillales</taxon>
        <taxon>Staphylococcaceae</taxon>
        <taxon>Staphylococcus</taxon>
    </lineage>
</organism>
<evidence type="ECO:0000256" key="7">
    <source>
        <dbReference type="SAM" id="SignalP"/>
    </source>
</evidence>
<protein>
    <recommendedName>
        <fullName evidence="8">Gram-positive cocci surface proteins LPxTG domain-containing protein</fullName>
    </recommendedName>
</protein>
<dbReference type="GeneID" id="98296799"/>
<dbReference type="OrthoDB" id="2218359at2"/>
<comment type="caution">
    <text evidence="9">The sequence shown here is derived from an EMBL/GenBank/DDBJ whole genome shotgun (WGS) entry which is preliminary data.</text>
</comment>
<keyword evidence="2" id="KW-0134">Cell wall</keyword>
<keyword evidence="3" id="KW-0964">Secreted</keyword>
<evidence type="ECO:0000259" key="8">
    <source>
        <dbReference type="PROSITE" id="PS50847"/>
    </source>
</evidence>
<dbReference type="NCBIfam" id="TIGR01168">
    <property type="entry name" value="YSIRK_signal"/>
    <property type="match status" value="1"/>
</dbReference>
<name>A0A2K4FG75_9STAP</name>
<evidence type="ECO:0000313" key="10">
    <source>
        <dbReference type="Proteomes" id="UP000242712"/>
    </source>
</evidence>
<dbReference type="InterPro" id="IPR005877">
    <property type="entry name" value="YSIRK_signal_dom"/>
</dbReference>
<dbReference type="AlphaFoldDB" id="A0A2K4FG75"/>
<feature type="compositionally biased region" description="Polar residues" evidence="6">
    <location>
        <begin position="90"/>
        <end position="100"/>
    </location>
</feature>
<reference evidence="9 10" key="1">
    <citation type="submission" date="2017-08" db="EMBL/GenBank/DDBJ databases">
        <title>Draft genome sequences of 64 type strains of genus Staph aureus.</title>
        <authorList>
            <person name="Cole K."/>
            <person name="Golubchik T."/>
            <person name="Russell J."/>
            <person name="Foster D."/>
            <person name="Llewelyn M."/>
            <person name="Wilson D."/>
            <person name="Crook D."/>
            <person name="Paul J."/>
        </authorList>
    </citation>
    <scope>NUCLEOTIDE SEQUENCE [LARGE SCALE GENOMIC DNA]</scope>
    <source>
        <strain evidence="9 10">DSM 29875</strain>
    </source>
</reference>
<evidence type="ECO:0000256" key="1">
    <source>
        <dbReference type="ARBA" id="ARBA00004168"/>
    </source>
</evidence>
<comment type="subcellular location">
    <subcellularLocation>
        <location evidence="1">Secreted</location>
        <location evidence="1">Cell wall</location>
        <topology evidence="1">Peptidoglycan-anchor</topology>
    </subcellularLocation>
</comment>
<evidence type="ECO:0000313" key="9">
    <source>
        <dbReference type="EMBL" id="POA10339.1"/>
    </source>
</evidence>
<accession>A0A2K4FG75</accession>
<feature type="compositionally biased region" description="Low complexity" evidence="6">
    <location>
        <begin position="56"/>
        <end position="70"/>
    </location>
</feature>
<keyword evidence="5" id="KW-0572">Peptidoglycan-anchor</keyword>
<dbReference type="Pfam" id="PF00746">
    <property type="entry name" value="Gram_pos_anchor"/>
    <property type="match status" value="1"/>
</dbReference>
<evidence type="ECO:0000256" key="5">
    <source>
        <dbReference type="ARBA" id="ARBA00023088"/>
    </source>
</evidence>
<dbReference type="EMBL" id="PPPX01000001">
    <property type="protein sequence ID" value="POA10339.1"/>
    <property type="molecule type" value="Genomic_DNA"/>
</dbReference>
<evidence type="ECO:0000256" key="4">
    <source>
        <dbReference type="ARBA" id="ARBA00022729"/>
    </source>
</evidence>
<keyword evidence="4 7" id="KW-0732">Signal</keyword>
<proteinExistence type="predicted"/>
<feature type="compositionally biased region" description="Polar residues" evidence="6">
    <location>
        <begin position="169"/>
        <end position="272"/>
    </location>
</feature>
<dbReference type="PROSITE" id="PS50847">
    <property type="entry name" value="GRAM_POS_ANCHORING"/>
    <property type="match status" value="1"/>
</dbReference>
<feature type="signal peptide" evidence="7">
    <location>
        <begin position="1"/>
        <end position="40"/>
    </location>
</feature>
<sequence>MNNNQFTKKDRFGIRKFSVGVGSALLTSLLFLGISHSANAAEDEIELNLDNPEESTIPAATTPANNGNTASDGVDPYAPTSEHSAEIDNQDPNTITNTYDGKNEMDPTPGSQGTSPLEYDGNHEMTPTPGKQGTSPLEYDGSHEMTPTPGKQGTSPLEYDGSHEITPTPGDQSQSPLGDAQASDNTTEVPNGSSNATTNNQGKTVETDAQGNTIVTDAQGNTTVTDTQGNVVQDSTVNAMTNDDTMDAQGNTVEGQTHSEQGTTEGSKQGNQSKEDSKTGQLPETGGSDMTVPLATSTAMLVAGLGLLFRRKNVEK</sequence>